<dbReference type="InterPro" id="IPR011042">
    <property type="entry name" value="6-blade_b-propeller_TolB-like"/>
</dbReference>
<gene>
    <name evidence="5" type="ORF">CEX98_02990</name>
</gene>
<dbReference type="CDD" id="cd00383">
    <property type="entry name" value="trans_reg_C"/>
    <property type="match status" value="1"/>
</dbReference>
<dbReference type="Pfam" id="PF00486">
    <property type="entry name" value="Trans_reg_C"/>
    <property type="match status" value="1"/>
</dbReference>
<feature type="DNA-binding region" description="OmpR/PhoB-type" evidence="2">
    <location>
        <begin position="10"/>
        <end position="110"/>
    </location>
</feature>
<sequence length="669" mass="76649">MVLSVRAQDAEKVCFGQWLFDPRQDSLTRLLDGDTVKLEPQMARLLSIFIAHHNQVLDKYWLTEQLWQQAIVEPNSLYQLLTKLRKVLGDDSRNPLYIKTIPKRGYCFIAELAKPQAESPQNHSTGSRTPILTKAPLYSLSAILMTLLCFGAIAFFSNTPTEKPSSHYQTSALSHDLGLEFDVDAHIDRDLIAYVKNFTQLVIANKQGNRLIDHDFDSRIAFPSWSPNSDKLAFWQYQGSGCQLHVMTAAGQFYHSGQTLPCQIGTKPVWKNNHELVLTYGQHNDRAAYLYRIDAHQMVKLPLLLSQGEQLTMALRAWGDKVYYLVQDKQRVARLQTLDGTVHLQWSEPVTSVAFDPYHQAVIASQFGSLSKHYRDGDSQAIKETELGLYTSFSSDSQGDIFAALESFQVNIKDRDDLPLFSSSSIDYLPLTNRLGETAFMSRRSGVCEVYLFRDDKISQLSFHQGHEYVGFLVWSPELSYLASNRDNQLVIYDRKRPLTQFDSALSQPLKSMGWIDEQTLWAYDGEILNQYSLSGAVISSQRSVADFVFFHPHRQTWFVLQDKLLLEYETLFESNSVALNNFQLSDKQTNQFSNLRIRENNIYWQSAWSKEDYIWQLTLAPEQEPILKKVGHLIWHYDVDELGSLRIAKMESVEGDIKKLSRLAKPPL</sequence>
<evidence type="ECO:0000256" key="1">
    <source>
        <dbReference type="ARBA" id="ARBA00023125"/>
    </source>
</evidence>
<feature type="transmembrane region" description="Helical" evidence="3">
    <location>
        <begin position="137"/>
        <end position="156"/>
    </location>
</feature>
<keyword evidence="3" id="KW-0812">Transmembrane</keyword>
<feature type="domain" description="OmpR/PhoB-type" evidence="4">
    <location>
        <begin position="10"/>
        <end position="110"/>
    </location>
</feature>
<keyword evidence="3" id="KW-0472">Membrane</keyword>
<name>A0A2A5JUW2_PSEO7</name>
<keyword evidence="6" id="KW-1185">Reference proteome</keyword>
<dbReference type="InterPro" id="IPR001867">
    <property type="entry name" value="OmpR/PhoB-type_DNA-bd"/>
</dbReference>
<proteinExistence type="predicted"/>
<dbReference type="PROSITE" id="PS51755">
    <property type="entry name" value="OMPR_PHOB"/>
    <property type="match status" value="1"/>
</dbReference>
<keyword evidence="3" id="KW-1133">Transmembrane helix</keyword>
<evidence type="ECO:0000259" key="4">
    <source>
        <dbReference type="PROSITE" id="PS51755"/>
    </source>
</evidence>
<dbReference type="InterPro" id="IPR016032">
    <property type="entry name" value="Sig_transdc_resp-reg_C-effctor"/>
</dbReference>
<organism evidence="5 6">
    <name type="scientific">Pseudoalteromonas piscicida</name>
    <dbReference type="NCBI Taxonomy" id="43662"/>
    <lineage>
        <taxon>Bacteria</taxon>
        <taxon>Pseudomonadati</taxon>
        <taxon>Pseudomonadota</taxon>
        <taxon>Gammaproteobacteria</taxon>
        <taxon>Alteromonadales</taxon>
        <taxon>Pseudoalteromonadaceae</taxon>
        <taxon>Pseudoalteromonas</taxon>
    </lineage>
</organism>
<dbReference type="GO" id="GO:0006355">
    <property type="term" value="P:regulation of DNA-templated transcription"/>
    <property type="evidence" value="ECO:0007669"/>
    <property type="project" value="InterPro"/>
</dbReference>
<evidence type="ECO:0000313" key="5">
    <source>
        <dbReference type="EMBL" id="PCK33208.1"/>
    </source>
</evidence>
<dbReference type="SMART" id="SM00862">
    <property type="entry name" value="Trans_reg_C"/>
    <property type="match status" value="1"/>
</dbReference>
<keyword evidence="1 2" id="KW-0238">DNA-binding</keyword>
<comment type="caution">
    <text evidence="5">The sequence shown here is derived from an EMBL/GenBank/DDBJ whole genome shotgun (WGS) entry which is preliminary data.</text>
</comment>
<dbReference type="AlphaFoldDB" id="A0A2A5JUW2"/>
<dbReference type="GO" id="GO:0003677">
    <property type="term" value="F:DNA binding"/>
    <property type="evidence" value="ECO:0007669"/>
    <property type="project" value="UniProtKB-UniRule"/>
</dbReference>
<evidence type="ECO:0000256" key="3">
    <source>
        <dbReference type="SAM" id="Phobius"/>
    </source>
</evidence>
<evidence type="ECO:0000313" key="6">
    <source>
        <dbReference type="Proteomes" id="UP000228621"/>
    </source>
</evidence>
<dbReference type="EMBL" id="NKHF01000011">
    <property type="protein sequence ID" value="PCK33208.1"/>
    <property type="molecule type" value="Genomic_DNA"/>
</dbReference>
<dbReference type="Gene3D" id="2.120.10.30">
    <property type="entry name" value="TolB, C-terminal domain"/>
    <property type="match status" value="1"/>
</dbReference>
<dbReference type="OrthoDB" id="1971692at2"/>
<accession>A0A2A5JUW2</accession>
<protein>
    <submittedName>
        <fullName evidence="5">Transcriptional regulator</fullName>
    </submittedName>
</protein>
<dbReference type="GO" id="GO:0000160">
    <property type="term" value="P:phosphorelay signal transduction system"/>
    <property type="evidence" value="ECO:0007669"/>
    <property type="project" value="InterPro"/>
</dbReference>
<dbReference type="Proteomes" id="UP000228621">
    <property type="component" value="Unassembled WGS sequence"/>
</dbReference>
<evidence type="ECO:0000256" key="2">
    <source>
        <dbReference type="PROSITE-ProRule" id="PRU01091"/>
    </source>
</evidence>
<dbReference type="SUPFAM" id="SSF69322">
    <property type="entry name" value="Tricorn protease domain 2"/>
    <property type="match status" value="1"/>
</dbReference>
<dbReference type="Gene3D" id="1.10.10.10">
    <property type="entry name" value="Winged helix-like DNA-binding domain superfamily/Winged helix DNA-binding domain"/>
    <property type="match status" value="1"/>
</dbReference>
<dbReference type="InterPro" id="IPR036388">
    <property type="entry name" value="WH-like_DNA-bd_sf"/>
</dbReference>
<dbReference type="SUPFAM" id="SSF46894">
    <property type="entry name" value="C-terminal effector domain of the bipartite response regulators"/>
    <property type="match status" value="1"/>
</dbReference>
<reference evidence="6" key="1">
    <citation type="journal article" date="2019" name="Genome Announc.">
        <title>Draft Genome Sequence of Pseudoalteromonas piscicida Strain 36Y ROTHPW, an Hypersaline Seawater Isolate from the South Coast of Sonora, Mexico.</title>
        <authorList>
            <person name="Sanchez-Diaz R."/>
            <person name="Molina-Garza Z.J."/>
            <person name="Cruz-Suarez L.E."/>
            <person name="Selvin J."/>
            <person name="Kiran G.S."/>
            <person name="Ibarra-Gamez J.C."/>
            <person name="Gomez-Gil B."/>
            <person name="Galaviz-Silva L."/>
        </authorList>
    </citation>
    <scope>NUCLEOTIDE SEQUENCE [LARGE SCALE GENOMIC DNA]</scope>
    <source>
        <strain evidence="6">36Y_RITHPW</strain>
    </source>
</reference>